<keyword evidence="4" id="KW-0540">Nuclease</keyword>
<evidence type="ECO:0000256" key="3">
    <source>
        <dbReference type="ARBA" id="ARBA00006958"/>
    </source>
</evidence>
<feature type="domain" description="DDE Tnp4" evidence="9">
    <location>
        <begin position="382"/>
        <end position="544"/>
    </location>
</feature>
<gene>
    <name evidence="11" type="ORF">OSB04_011875</name>
</gene>
<evidence type="ECO:0000259" key="8">
    <source>
        <dbReference type="Pfam" id="PF12776"/>
    </source>
</evidence>
<evidence type="ECO:0000256" key="6">
    <source>
        <dbReference type="ARBA" id="ARBA00022801"/>
    </source>
</evidence>
<comment type="similarity">
    <text evidence="3">Belongs to the HARBI1 family.</text>
</comment>
<evidence type="ECO:0000259" key="10">
    <source>
        <dbReference type="Pfam" id="PF26138"/>
    </source>
</evidence>
<reference evidence="11" key="1">
    <citation type="submission" date="2023-03" db="EMBL/GenBank/DDBJ databases">
        <title>Chromosome-scale reference genome and RAD-based genetic map of yellow starthistle (Centaurea solstitialis) reveal putative structural variation and QTLs associated with invader traits.</title>
        <authorList>
            <person name="Reatini B."/>
            <person name="Cang F.A."/>
            <person name="Jiang Q."/>
            <person name="Mckibben M.T.W."/>
            <person name="Barker M.S."/>
            <person name="Rieseberg L.H."/>
            <person name="Dlugosch K.M."/>
        </authorList>
    </citation>
    <scope>NUCLEOTIDE SEQUENCE</scope>
    <source>
        <strain evidence="11">CAN-66</strain>
        <tissue evidence="11">Leaf</tissue>
    </source>
</reference>
<comment type="caution">
    <text evidence="11">The sequence shown here is derived from an EMBL/GenBank/DDBJ whole genome shotgun (WGS) entry which is preliminary data.</text>
</comment>
<dbReference type="GO" id="GO:0004518">
    <property type="term" value="F:nuclease activity"/>
    <property type="evidence" value="ECO:0007669"/>
    <property type="project" value="UniProtKB-KW"/>
</dbReference>
<keyword evidence="7" id="KW-0539">Nucleus</keyword>
<evidence type="ECO:0008006" key="13">
    <source>
        <dbReference type="Google" id="ProtNLM"/>
    </source>
</evidence>
<feature type="domain" description="DUF8040" evidence="10">
    <location>
        <begin position="251"/>
        <end position="346"/>
    </location>
</feature>
<protein>
    <recommendedName>
        <fullName evidence="13">Myb/SANT-like domain-containing protein</fullName>
    </recommendedName>
</protein>
<dbReference type="InterPro" id="IPR058353">
    <property type="entry name" value="DUF8040"/>
</dbReference>
<keyword evidence="6" id="KW-0378">Hydrolase</keyword>
<name>A0AA38TL10_9ASTR</name>
<dbReference type="PANTHER" id="PTHR22930:SF265">
    <property type="entry name" value="MYB_SANT-LIKE DOMAIN, HARBINGER TRANSPOSASE-DERIVED NUCLEASE DOMAIN-CONTAINING PROTEIN"/>
    <property type="match status" value="1"/>
</dbReference>
<dbReference type="Pfam" id="PF26138">
    <property type="entry name" value="DUF8040"/>
    <property type="match status" value="1"/>
</dbReference>
<dbReference type="PANTHER" id="PTHR22930">
    <property type="match status" value="1"/>
</dbReference>
<dbReference type="GO" id="GO:0016787">
    <property type="term" value="F:hydrolase activity"/>
    <property type="evidence" value="ECO:0007669"/>
    <property type="project" value="UniProtKB-KW"/>
</dbReference>
<evidence type="ECO:0000256" key="7">
    <source>
        <dbReference type="ARBA" id="ARBA00023242"/>
    </source>
</evidence>
<comment type="cofactor">
    <cofactor evidence="1">
        <name>a divalent metal cation</name>
        <dbReference type="ChEBI" id="CHEBI:60240"/>
    </cofactor>
</comment>
<dbReference type="Pfam" id="PF12776">
    <property type="entry name" value="Myb_DNA-bind_3"/>
    <property type="match status" value="1"/>
</dbReference>
<evidence type="ECO:0000256" key="1">
    <source>
        <dbReference type="ARBA" id="ARBA00001968"/>
    </source>
</evidence>
<organism evidence="11 12">
    <name type="scientific">Centaurea solstitialis</name>
    <name type="common">yellow star-thistle</name>
    <dbReference type="NCBI Taxonomy" id="347529"/>
    <lineage>
        <taxon>Eukaryota</taxon>
        <taxon>Viridiplantae</taxon>
        <taxon>Streptophyta</taxon>
        <taxon>Embryophyta</taxon>
        <taxon>Tracheophyta</taxon>
        <taxon>Spermatophyta</taxon>
        <taxon>Magnoliopsida</taxon>
        <taxon>eudicotyledons</taxon>
        <taxon>Gunneridae</taxon>
        <taxon>Pentapetalae</taxon>
        <taxon>asterids</taxon>
        <taxon>campanulids</taxon>
        <taxon>Asterales</taxon>
        <taxon>Asteraceae</taxon>
        <taxon>Carduoideae</taxon>
        <taxon>Cardueae</taxon>
        <taxon>Centaureinae</taxon>
        <taxon>Centaurea</taxon>
    </lineage>
</organism>
<proteinExistence type="inferred from homology"/>
<evidence type="ECO:0000259" key="9">
    <source>
        <dbReference type="Pfam" id="PF13359"/>
    </source>
</evidence>
<comment type="subcellular location">
    <subcellularLocation>
        <location evidence="2">Nucleus</location>
    </subcellularLocation>
</comment>
<evidence type="ECO:0000256" key="2">
    <source>
        <dbReference type="ARBA" id="ARBA00004123"/>
    </source>
</evidence>
<evidence type="ECO:0000313" key="11">
    <source>
        <dbReference type="EMBL" id="KAJ9557261.1"/>
    </source>
</evidence>
<dbReference type="Pfam" id="PF13359">
    <property type="entry name" value="DDE_Tnp_4"/>
    <property type="match status" value="1"/>
</dbReference>
<accession>A0AA38TL10</accession>
<dbReference type="InterPro" id="IPR024752">
    <property type="entry name" value="Myb/SANT-like_dom"/>
</dbReference>
<evidence type="ECO:0000313" key="12">
    <source>
        <dbReference type="Proteomes" id="UP001172457"/>
    </source>
</evidence>
<dbReference type="GO" id="GO:0005634">
    <property type="term" value="C:nucleus"/>
    <property type="evidence" value="ECO:0007669"/>
    <property type="project" value="UniProtKB-SubCell"/>
</dbReference>
<evidence type="ECO:0000256" key="4">
    <source>
        <dbReference type="ARBA" id="ARBA00022722"/>
    </source>
</evidence>
<sequence length="604" mass="70303">MEQTGHSQQPKRTRISWKNMAVVKTFLETCVFEIALNGKEGGSLKSNSWKKVSETLKDIHNFEVDKKQMRNHYDYLKGKYGAWLKLKNKTGNVYDPSTNSFNLTPEQWELEIQSEIDEEILVVLKALAVKHSTPEPSKVSQSVEPSYMDCLGKLNRLEWPKDGPLYRIAMALLGDKENREPWMMIPPEFAVDWVKTVGDKQGYKLFTITFWYFIDMLTFEEERLFIILLFWYLRRKRNSSMRIERVRDNISAMSGHAYTQELLHGSSLQCQELMRMSREAYVLLCNHFKQRGWVKDGRFISVEEKLAMFLTMLGHNQRFRVIKRRFQHSTDTVHSCFHEVLRGMMKFAREIVCPAASETTTEIMSNQQSRLREIFPGAIGALDGTLIHAIIPASHQTAYRGRGGGRCYQNVLAICDFNMIFTFVWAGWEGIAHDSRVLTEVMFNPNSGFPFPPEDKYYLCDAAYSNARGFLAPYLNTRYWLADYRRRRTLTKEEKFNHAHAQLRNVIERLYGVLKARFPILKQMAPFPFTKQRNVVIACFTIHNFIRKCKIYDQLFMECNEDTIFNHEEEDVGSGEAEIDGSHWGANSTEYMANLREQIASSLV</sequence>
<feature type="domain" description="Myb/SANT-like" evidence="8">
    <location>
        <begin position="23"/>
        <end position="109"/>
    </location>
</feature>
<dbReference type="EMBL" id="JARYMX010000003">
    <property type="protein sequence ID" value="KAJ9557261.1"/>
    <property type="molecule type" value="Genomic_DNA"/>
</dbReference>
<keyword evidence="12" id="KW-1185">Reference proteome</keyword>
<keyword evidence="5" id="KW-0479">Metal-binding</keyword>
<dbReference type="Proteomes" id="UP001172457">
    <property type="component" value="Chromosome 3"/>
</dbReference>
<dbReference type="AlphaFoldDB" id="A0AA38TL10"/>
<evidence type="ECO:0000256" key="5">
    <source>
        <dbReference type="ARBA" id="ARBA00022723"/>
    </source>
</evidence>
<dbReference type="GO" id="GO:0046872">
    <property type="term" value="F:metal ion binding"/>
    <property type="evidence" value="ECO:0007669"/>
    <property type="project" value="UniProtKB-KW"/>
</dbReference>
<dbReference type="InterPro" id="IPR045249">
    <property type="entry name" value="HARBI1-like"/>
</dbReference>
<dbReference type="InterPro" id="IPR027806">
    <property type="entry name" value="HARBI1_dom"/>
</dbReference>